<dbReference type="EMBL" id="AP024449">
    <property type="protein sequence ID" value="BCS28735.1"/>
    <property type="molecule type" value="Genomic_DNA"/>
</dbReference>
<dbReference type="SMART" id="SM00906">
    <property type="entry name" value="Fungal_trans"/>
    <property type="match status" value="1"/>
</dbReference>
<accession>A0A7R8ATF1</accession>
<keyword evidence="11" id="KW-1185">Reference proteome</keyword>
<keyword evidence="7" id="KW-0539">Nucleus</keyword>
<evidence type="ECO:0000256" key="7">
    <source>
        <dbReference type="ARBA" id="ARBA00023242"/>
    </source>
</evidence>
<gene>
    <name evidence="10" type="ORF">APUU_70305A</name>
</gene>
<dbReference type="PANTHER" id="PTHR47782">
    <property type="entry name" value="ZN(II)2CYS6 TRANSCRIPTION FACTOR (EUROFUNG)-RELATED"/>
    <property type="match status" value="1"/>
</dbReference>
<feature type="domain" description="Zn(2)-C6 fungal-type" evidence="9">
    <location>
        <begin position="27"/>
        <end position="61"/>
    </location>
</feature>
<dbReference type="GO" id="GO:0008270">
    <property type="term" value="F:zinc ion binding"/>
    <property type="evidence" value="ECO:0007669"/>
    <property type="project" value="InterPro"/>
</dbReference>
<comment type="subcellular location">
    <subcellularLocation>
        <location evidence="1">Nucleus</location>
    </subcellularLocation>
</comment>
<dbReference type="RefSeq" id="XP_041560921.1">
    <property type="nucleotide sequence ID" value="XM_041695163.1"/>
</dbReference>
<keyword evidence="6" id="KW-0804">Transcription</keyword>
<dbReference type="InterPro" id="IPR052202">
    <property type="entry name" value="Yeast_MetPath_Reg"/>
</dbReference>
<dbReference type="Gene3D" id="4.10.240.10">
    <property type="entry name" value="Zn(2)-C6 fungal-type DNA-binding domain"/>
    <property type="match status" value="1"/>
</dbReference>
<keyword evidence="5" id="KW-0238">DNA-binding</keyword>
<dbReference type="KEGG" id="apuu:APUU_70305A"/>
<protein>
    <recommendedName>
        <fullName evidence="9">Zn(2)-C6 fungal-type domain-containing protein</fullName>
    </recommendedName>
</protein>
<evidence type="ECO:0000256" key="3">
    <source>
        <dbReference type="ARBA" id="ARBA00022833"/>
    </source>
</evidence>
<evidence type="ECO:0000313" key="11">
    <source>
        <dbReference type="Proteomes" id="UP000654913"/>
    </source>
</evidence>
<name>A0A7R8ATF1_9EURO</name>
<proteinExistence type="predicted"/>
<keyword evidence="2" id="KW-0479">Metal-binding</keyword>
<reference evidence="10" key="2">
    <citation type="submission" date="2021-02" db="EMBL/GenBank/DDBJ databases">
        <title>Aspergillus puulaauensis MK2 genome sequence.</title>
        <authorList>
            <person name="Futagami T."/>
            <person name="Mori K."/>
            <person name="Kadooka C."/>
            <person name="Tanaka T."/>
        </authorList>
    </citation>
    <scope>NUCLEOTIDE SEQUENCE</scope>
    <source>
        <strain evidence="10">MK2</strain>
    </source>
</reference>
<dbReference type="OrthoDB" id="189997at2759"/>
<dbReference type="GO" id="GO:0006351">
    <property type="term" value="P:DNA-templated transcription"/>
    <property type="evidence" value="ECO:0007669"/>
    <property type="project" value="InterPro"/>
</dbReference>
<dbReference type="CDD" id="cd12148">
    <property type="entry name" value="fungal_TF_MHR"/>
    <property type="match status" value="1"/>
</dbReference>
<sequence length="732" mass="81445">MDDRSPTEPRARHVASAVGIHRRSTNACQRCKRKKIKCFYNSANTHRKCVACAKSRADCQFDLPPDGVFRGDGYVATLEARIQTLEAQLQAANSQSALSGNNVHLTPPEDAERLGVQEHDLRRAATGHPSRRPQAQDTLFKSPRAPQTSNFDVTVLDMLHGNASTSEIAESLPPLPSSASARTLVDTVYFYTQARYCIVDWTRVREWHQDRDAIAYISTQAPVEAQRGAFFIWIIYAIGARLISNPENSYEEYFARARCYLPAVMASQDSATVQALLCIVQYYFRAPTESPIWHLVGFALRLCIRLRFHRSISNTRESRDIDPYTVELRKRFFWCAYCFDRCLGILSKLPFGISDSDIDVEIPVDIDCTCTDQNKIQELQRLQAAGQDGREEGTVTTMTATLHHLQVYRIRSKILSNFTGPHAQKPSFDDVMRLLSELDQWRQQAPRNDARPFPQQNPDRVEATYLQAILIIIRPVLMGNPIDPALIKLCGDFAADACESAKTLSLNPQTQADLITVYHFFYCGITLLQCLAIDPTALTPRRAHQAISACLSALAIYTRELPAASPFLKLFEDVSNLFIRNDHYQPAVGTAGAAVGGVEVGQREGLKRLLDRIVWSGPEEMMGIWQSVSGKEPDSGNGNGNGNINPPMPNQHNQQAETQSAAESLEIETMYDSILGGQSTVLGLDTSPLTIPDISNLFTPDVEMAGLWAGSTPWLDSSTLEFERMVAENGLG</sequence>
<evidence type="ECO:0000256" key="5">
    <source>
        <dbReference type="ARBA" id="ARBA00023125"/>
    </source>
</evidence>
<dbReference type="PROSITE" id="PS00463">
    <property type="entry name" value="ZN2_CY6_FUNGAL_1"/>
    <property type="match status" value="1"/>
</dbReference>
<keyword evidence="4" id="KW-0805">Transcription regulation</keyword>
<dbReference type="InterPro" id="IPR007219">
    <property type="entry name" value="XnlR_reg_dom"/>
</dbReference>
<dbReference type="PANTHER" id="PTHR47782:SF12">
    <property type="entry name" value="ZN(II)2CYS6 TRANSCRIPTION FACTOR (EUROFUNG)"/>
    <property type="match status" value="1"/>
</dbReference>
<dbReference type="Proteomes" id="UP000654913">
    <property type="component" value="Chromosome 7"/>
</dbReference>
<dbReference type="GO" id="GO:0043565">
    <property type="term" value="F:sequence-specific DNA binding"/>
    <property type="evidence" value="ECO:0007669"/>
    <property type="project" value="TreeGrafter"/>
</dbReference>
<evidence type="ECO:0000256" key="2">
    <source>
        <dbReference type="ARBA" id="ARBA00022723"/>
    </source>
</evidence>
<evidence type="ECO:0000256" key="8">
    <source>
        <dbReference type="SAM" id="MobiDB-lite"/>
    </source>
</evidence>
<evidence type="ECO:0000256" key="6">
    <source>
        <dbReference type="ARBA" id="ARBA00023163"/>
    </source>
</evidence>
<evidence type="ECO:0000259" key="9">
    <source>
        <dbReference type="PROSITE" id="PS50048"/>
    </source>
</evidence>
<dbReference type="GO" id="GO:0045944">
    <property type="term" value="P:positive regulation of transcription by RNA polymerase II"/>
    <property type="evidence" value="ECO:0007669"/>
    <property type="project" value="TreeGrafter"/>
</dbReference>
<dbReference type="SUPFAM" id="SSF57701">
    <property type="entry name" value="Zn2/Cys6 DNA-binding domain"/>
    <property type="match status" value="1"/>
</dbReference>
<dbReference type="GO" id="GO:0005634">
    <property type="term" value="C:nucleus"/>
    <property type="evidence" value="ECO:0007669"/>
    <property type="project" value="UniProtKB-SubCell"/>
</dbReference>
<dbReference type="InterPro" id="IPR036864">
    <property type="entry name" value="Zn2-C6_fun-type_DNA-bd_sf"/>
</dbReference>
<feature type="compositionally biased region" description="Polar residues" evidence="8">
    <location>
        <begin position="133"/>
        <end position="146"/>
    </location>
</feature>
<dbReference type="Pfam" id="PF04082">
    <property type="entry name" value="Fungal_trans"/>
    <property type="match status" value="1"/>
</dbReference>
<evidence type="ECO:0000256" key="4">
    <source>
        <dbReference type="ARBA" id="ARBA00023015"/>
    </source>
</evidence>
<reference evidence="10" key="1">
    <citation type="submission" date="2021-01" db="EMBL/GenBank/DDBJ databases">
        <authorList>
            <consortium name="Aspergillus puulaauensis MK2 genome sequencing consortium"/>
            <person name="Kazuki M."/>
            <person name="Futagami T."/>
        </authorList>
    </citation>
    <scope>NUCLEOTIDE SEQUENCE</scope>
    <source>
        <strain evidence="10">MK2</strain>
    </source>
</reference>
<evidence type="ECO:0000313" key="10">
    <source>
        <dbReference type="EMBL" id="BCS28735.1"/>
    </source>
</evidence>
<dbReference type="SMART" id="SM00066">
    <property type="entry name" value="GAL4"/>
    <property type="match status" value="1"/>
</dbReference>
<feature type="compositionally biased region" description="Polar residues" evidence="8">
    <location>
        <begin position="651"/>
        <end position="661"/>
    </location>
</feature>
<dbReference type="InterPro" id="IPR001138">
    <property type="entry name" value="Zn2Cys6_DnaBD"/>
</dbReference>
<dbReference type="PROSITE" id="PS50048">
    <property type="entry name" value="ZN2_CY6_FUNGAL_2"/>
    <property type="match status" value="1"/>
</dbReference>
<evidence type="ECO:0000256" key="1">
    <source>
        <dbReference type="ARBA" id="ARBA00004123"/>
    </source>
</evidence>
<dbReference type="GO" id="GO:0000981">
    <property type="term" value="F:DNA-binding transcription factor activity, RNA polymerase II-specific"/>
    <property type="evidence" value="ECO:0007669"/>
    <property type="project" value="InterPro"/>
</dbReference>
<feature type="region of interest" description="Disordered" evidence="8">
    <location>
        <begin position="122"/>
        <end position="146"/>
    </location>
</feature>
<keyword evidence="3" id="KW-0862">Zinc</keyword>
<dbReference type="AlphaFoldDB" id="A0A7R8ATF1"/>
<organism evidence="10 11">
    <name type="scientific">Aspergillus puulaauensis</name>
    <dbReference type="NCBI Taxonomy" id="1220207"/>
    <lineage>
        <taxon>Eukaryota</taxon>
        <taxon>Fungi</taxon>
        <taxon>Dikarya</taxon>
        <taxon>Ascomycota</taxon>
        <taxon>Pezizomycotina</taxon>
        <taxon>Eurotiomycetes</taxon>
        <taxon>Eurotiomycetidae</taxon>
        <taxon>Eurotiales</taxon>
        <taxon>Aspergillaceae</taxon>
        <taxon>Aspergillus</taxon>
    </lineage>
</organism>
<dbReference type="GeneID" id="64978732"/>
<feature type="region of interest" description="Disordered" evidence="8">
    <location>
        <begin position="627"/>
        <end position="661"/>
    </location>
</feature>
<dbReference type="CDD" id="cd00067">
    <property type="entry name" value="GAL4"/>
    <property type="match status" value="1"/>
</dbReference>